<comment type="caution">
    <text evidence="12">The sequence shown here is derived from an EMBL/GenBank/DDBJ whole genome shotgun (WGS) entry which is preliminary data.</text>
</comment>
<organism evidence="12 13">
    <name type="scientific">Paenibacillus nasutitermitis</name>
    <dbReference type="NCBI Taxonomy" id="1652958"/>
    <lineage>
        <taxon>Bacteria</taxon>
        <taxon>Bacillati</taxon>
        <taxon>Bacillota</taxon>
        <taxon>Bacilli</taxon>
        <taxon>Bacillales</taxon>
        <taxon>Paenibacillaceae</taxon>
        <taxon>Paenibacillus</taxon>
    </lineage>
</organism>
<feature type="transmembrane region" description="Helical" evidence="9">
    <location>
        <begin position="55"/>
        <end position="77"/>
    </location>
</feature>
<keyword evidence="4 9" id="KW-0812">Transmembrane</keyword>
<dbReference type="FunFam" id="3.40.50.300:FF:000221">
    <property type="entry name" value="Multidrug ABC transporter ATP-binding protein"/>
    <property type="match status" value="1"/>
</dbReference>
<feature type="transmembrane region" description="Helical" evidence="9">
    <location>
        <begin position="15"/>
        <end position="35"/>
    </location>
</feature>
<dbReference type="RefSeq" id="WP_188989073.1">
    <property type="nucleotide sequence ID" value="NZ_BMHP01000001.1"/>
</dbReference>
<dbReference type="GO" id="GO:0005886">
    <property type="term" value="C:plasma membrane"/>
    <property type="evidence" value="ECO:0007669"/>
    <property type="project" value="UniProtKB-SubCell"/>
</dbReference>
<keyword evidence="3" id="KW-1003">Cell membrane</keyword>
<dbReference type="GO" id="GO:0016887">
    <property type="term" value="F:ATP hydrolysis activity"/>
    <property type="evidence" value="ECO:0007669"/>
    <property type="project" value="InterPro"/>
</dbReference>
<evidence type="ECO:0000256" key="1">
    <source>
        <dbReference type="ARBA" id="ARBA00004651"/>
    </source>
</evidence>
<evidence type="ECO:0000256" key="9">
    <source>
        <dbReference type="SAM" id="Phobius"/>
    </source>
</evidence>
<dbReference type="InterPro" id="IPR003439">
    <property type="entry name" value="ABC_transporter-like_ATP-bd"/>
</dbReference>
<dbReference type="Proteomes" id="UP000612456">
    <property type="component" value="Unassembled WGS sequence"/>
</dbReference>
<dbReference type="SUPFAM" id="SSF90123">
    <property type="entry name" value="ABC transporter transmembrane region"/>
    <property type="match status" value="1"/>
</dbReference>
<dbReference type="SUPFAM" id="SSF52540">
    <property type="entry name" value="P-loop containing nucleoside triphosphate hydrolases"/>
    <property type="match status" value="1"/>
</dbReference>
<dbReference type="EMBL" id="BMHP01000001">
    <property type="protein sequence ID" value="GGD51691.1"/>
    <property type="molecule type" value="Genomic_DNA"/>
</dbReference>
<name>A0A916YNK7_9BACL</name>
<proteinExistence type="predicted"/>
<dbReference type="InterPro" id="IPR011527">
    <property type="entry name" value="ABC1_TM_dom"/>
</dbReference>
<dbReference type="InterPro" id="IPR036640">
    <property type="entry name" value="ABC1_TM_sf"/>
</dbReference>
<dbReference type="AlphaFoldDB" id="A0A916YNK7"/>
<dbReference type="PROSITE" id="PS50929">
    <property type="entry name" value="ABC_TM1F"/>
    <property type="match status" value="1"/>
</dbReference>
<keyword evidence="6" id="KW-0067">ATP-binding</keyword>
<reference evidence="12" key="2">
    <citation type="submission" date="2020-09" db="EMBL/GenBank/DDBJ databases">
        <authorList>
            <person name="Sun Q."/>
            <person name="Zhou Y."/>
        </authorList>
    </citation>
    <scope>NUCLEOTIDE SEQUENCE</scope>
    <source>
        <strain evidence="12">CGMCC 1.15178</strain>
    </source>
</reference>
<feature type="domain" description="ABC transmembrane type-1" evidence="11">
    <location>
        <begin position="19"/>
        <end position="304"/>
    </location>
</feature>
<dbReference type="GO" id="GO:0005524">
    <property type="term" value="F:ATP binding"/>
    <property type="evidence" value="ECO:0007669"/>
    <property type="project" value="UniProtKB-KW"/>
</dbReference>
<dbReference type="Pfam" id="PF00005">
    <property type="entry name" value="ABC_tran"/>
    <property type="match status" value="1"/>
</dbReference>
<dbReference type="PANTHER" id="PTHR43394">
    <property type="entry name" value="ATP-DEPENDENT PERMEASE MDL1, MITOCHONDRIAL"/>
    <property type="match status" value="1"/>
</dbReference>
<feature type="domain" description="ABC transporter" evidence="10">
    <location>
        <begin position="338"/>
        <end position="573"/>
    </location>
</feature>
<dbReference type="Gene3D" id="3.40.50.300">
    <property type="entry name" value="P-loop containing nucleotide triphosphate hydrolases"/>
    <property type="match status" value="1"/>
</dbReference>
<accession>A0A916YNK7</accession>
<evidence type="ECO:0000256" key="4">
    <source>
        <dbReference type="ARBA" id="ARBA00022692"/>
    </source>
</evidence>
<dbReference type="Gene3D" id="1.20.1560.10">
    <property type="entry name" value="ABC transporter type 1, transmembrane domain"/>
    <property type="match status" value="1"/>
</dbReference>
<keyword evidence="5" id="KW-0547">Nucleotide-binding</keyword>
<reference evidence="12" key="1">
    <citation type="journal article" date="2014" name="Int. J. Syst. Evol. Microbiol.">
        <title>Complete genome sequence of Corynebacterium casei LMG S-19264T (=DSM 44701T), isolated from a smear-ripened cheese.</title>
        <authorList>
            <consortium name="US DOE Joint Genome Institute (JGI-PGF)"/>
            <person name="Walter F."/>
            <person name="Albersmeier A."/>
            <person name="Kalinowski J."/>
            <person name="Ruckert C."/>
        </authorList>
    </citation>
    <scope>NUCLEOTIDE SEQUENCE</scope>
    <source>
        <strain evidence="12">CGMCC 1.15178</strain>
    </source>
</reference>
<dbReference type="PROSITE" id="PS50893">
    <property type="entry name" value="ABC_TRANSPORTER_2"/>
    <property type="match status" value="1"/>
</dbReference>
<evidence type="ECO:0000313" key="12">
    <source>
        <dbReference type="EMBL" id="GGD51691.1"/>
    </source>
</evidence>
<protein>
    <submittedName>
        <fullName evidence="12">ATPase</fullName>
    </submittedName>
</protein>
<feature type="transmembrane region" description="Helical" evidence="9">
    <location>
        <begin position="138"/>
        <end position="154"/>
    </location>
</feature>
<evidence type="ECO:0000256" key="7">
    <source>
        <dbReference type="ARBA" id="ARBA00022989"/>
    </source>
</evidence>
<dbReference type="CDD" id="cd18541">
    <property type="entry name" value="ABC_6TM_TmrB_like"/>
    <property type="match status" value="1"/>
</dbReference>
<evidence type="ECO:0000256" key="8">
    <source>
        <dbReference type="ARBA" id="ARBA00023136"/>
    </source>
</evidence>
<feature type="transmembrane region" description="Helical" evidence="9">
    <location>
        <begin position="244"/>
        <end position="263"/>
    </location>
</feature>
<evidence type="ECO:0000259" key="11">
    <source>
        <dbReference type="PROSITE" id="PS50929"/>
    </source>
</evidence>
<keyword evidence="7 9" id="KW-1133">Transmembrane helix</keyword>
<dbReference type="PANTHER" id="PTHR43394:SF1">
    <property type="entry name" value="ATP-BINDING CASSETTE SUB-FAMILY B MEMBER 10, MITOCHONDRIAL"/>
    <property type="match status" value="1"/>
</dbReference>
<comment type="subcellular location">
    <subcellularLocation>
        <location evidence="1">Cell membrane</location>
        <topology evidence="1">Multi-pass membrane protein</topology>
    </subcellularLocation>
</comment>
<keyword evidence="8 9" id="KW-0472">Membrane</keyword>
<evidence type="ECO:0000256" key="5">
    <source>
        <dbReference type="ARBA" id="ARBA00022741"/>
    </source>
</evidence>
<evidence type="ECO:0000256" key="3">
    <source>
        <dbReference type="ARBA" id="ARBA00022475"/>
    </source>
</evidence>
<gene>
    <name evidence="12" type="ORF">GCM10010911_06570</name>
</gene>
<dbReference type="GO" id="GO:0015421">
    <property type="term" value="F:ABC-type oligopeptide transporter activity"/>
    <property type="evidence" value="ECO:0007669"/>
    <property type="project" value="TreeGrafter"/>
</dbReference>
<dbReference type="Pfam" id="PF00664">
    <property type="entry name" value="ABC_membrane"/>
    <property type="match status" value="1"/>
</dbReference>
<dbReference type="InterPro" id="IPR027417">
    <property type="entry name" value="P-loop_NTPase"/>
</dbReference>
<keyword evidence="2" id="KW-0813">Transport</keyword>
<dbReference type="InterPro" id="IPR003593">
    <property type="entry name" value="AAA+_ATPase"/>
</dbReference>
<evidence type="ECO:0000259" key="10">
    <source>
        <dbReference type="PROSITE" id="PS50893"/>
    </source>
</evidence>
<evidence type="ECO:0000313" key="13">
    <source>
        <dbReference type="Proteomes" id="UP000612456"/>
    </source>
</evidence>
<evidence type="ECO:0000256" key="2">
    <source>
        <dbReference type="ARBA" id="ARBA00022448"/>
    </source>
</evidence>
<evidence type="ECO:0000256" key="6">
    <source>
        <dbReference type="ARBA" id="ARBA00022840"/>
    </source>
</evidence>
<dbReference type="SMART" id="SM00382">
    <property type="entry name" value="AAA"/>
    <property type="match status" value="1"/>
</dbReference>
<keyword evidence="13" id="KW-1185">Reference proteome</keyword>
<dbReference type="InterPro" id="IPR039421">
    <property type="entry name" value="Type_1_exporter"/>
</dbReference>
<feature type="transmembrane region" description="Helical" evidence="9">
    <location>
        <begin position="160"/>
        <end position="179"/>
    </location>
</feature>
<sequence>MKPQRLLFNYIRSNWYLYAIAVSFTMTGNVIQSFYPKVIGDFTDQLELGDITRTAIVDYSLLLLAVGLSFGLLAGMGQYMIMRLGRRFEFYTRNRLFVHFMTLSENYYSKHGVGKWLSYVINDVTAVRESISAGINQTANATMLIISAVFMMLINDIPYYLIIACVLPLLVIPWIVTRFGPIIRGRSMKVQESLGKMTESAEEQFGGIRVTKKFAVEPIMIDRFGQTVDNIRDNQLHLVRVSSLFQALIPFLGALSFIVTILYGGYLTIHNTISLGNFVALTLYIRMMVNPLQQIGNVINTMQRSRASLTRINDLLSVESEIQDSLEAKPADLSHAGVAIRHLSYTYPGASKETLHDIDLTVEPGKTLGIIGKTGSGKTTLMKLLLRVYDSPEGTILFDDRDIHELTIESLRSQIAYVPQDGFLFSTTIRDNIAFFRRESGFEHVEKAARQAQIYDSIAAFPEQFETKLGERGITLSGGQRQRTSLARGIIKNAPLLIMDDSVSAVDAVTETSIVNSIRKERKSKTTILIAHRISAIKHADEIVVLNEGRIVQRGTHKDLLKQQGLYAELYTIQEEGSRHVDHVR</sequence>